<keyword evidence="7" id="KW-1185">Reference proteome</keyword>
<keyword evidence="3" id="KW-0378">Hydrolase</keyword>
<evidence type="ECO:0000256" key="3">
    <source>
        <dbReference type="ARBA" id="ARBA00022801"/>
    </source>
</evidence>
<comment type="caution">
    <text evidence="6">The sequence shown here is derived from an EMBL/GenBank/DDBJ whole genome shotgun (WGS) entry which is preliminary data.</text>
</comment>
<dbReference type="Pfam" id="PF00459">
    <property type="entry name" value="Inositol_P"/>
    <property type="match status" value="1"/>
</dbReference>
<dbReference type="EMBL" id="RDRB01000006">
    <property type="protein sequence ID" value="ROU00139.1"/>
    <property type="molecule type" value="Genomic_DNA"/>
</dbReference>
<comment type="similarity">
    <text evidence="1">Belongs to the inositol monophosphatase superfamily.</text>
</comment>
<accession>A0A3N2QY56</accession>
<dbReference type="PROSITE" id="PS00629">
    <property type="entry name" value="IMP_1"/>
    <property type="match status" value="1"/>
</dbReference>
<feature type="binding site" evidence="5">
    <location>
        <position position="72"/>
    </location>
    <ligand>
        <name>Mg(2+)</name>
        <dbReference type="ChEBI" id="CHEBI:18420"/>
        <label>1</label>
        <note>catalytic</note>
    </ligand>
</feature>
<dbReference type="Proteomes" id="UP000268016">
    <property type="component" value="Unassembled WGS sequence"/>
</dbReference>
<sequence>MSLSRAEETGLIDLVREVAKAEILPRFRALEATDIRAKSRADDLVTVADVAAEAALTDGAARILPGAAVVGEEAVSADASILDRVGGPGRTLVIDPIDGTWNFAHGLAVFGVILAVVEDGETVFGLLYDPVFDDWIAARRSGGAWSGAPGRADVPLRSTPAPPPEVAQGYVPLSLYPPQAREGVARAMATMGRAGTLRCACHEYRQLVSGGSDFMLAAKLNVWDHAAGVLAVTEAGGHAALAGGAAYAPDLRRGHLISAADADLWQALDARFGAAAGLL</sequence>
<feature type="binding site" evidence="5">
    <location>
        <position position="224"/>
    </location>
    <ligand>
        <name>Mg(2+)</name>
        <dbReference type="ChEBI" id="CHEBI:18420"/>
        <label>1</label>
        <note>catalytic</note>
    </ligand>
</feature>
<name>A0A3N2QY56_9RHOB</name>
<protein>
    <submittedName>
        <fullName evidence="6">Inositol monophosphatase</fullName>
    </submittedName>
</protein>
<keyword evidence="2 5" id="KW-0479">Metal-binding</keyword>
<dbReference type="PANTHER" id="PTHR20854:SF4">
    <property type="entry name" value="INOSITOL-1-MONOPHOSPHATASE-RELATED"/>
    <property type="match status" value="1"/>
</dbReference>
<dbReference type="RefSeq" id="WP_123642687.1">
    <property type="nucleotide sequence ID" value="NZ_ML119086.1"/>
</dbReference>
<keyword evidence="4 5" id="KW-0460">Magnesium</keyword>
<dbReference type="Gene3D" id="3.40.190.80">
    <property type="match status" value="1"/>
</dbReference>
<dbReference type="AlphaFoldDB" id="A0A3N2QY56"/>
<dbReference type="GO" id="GO:0006020">
    <property type="term" value="P:inositol metabolic process"/>
    <property type="evidence" value="ECO:0007669"/>
    <property type="project" value="TreeGrafter"/>
</dbReference>
<evidence type="ECO:0000256" key="1">
    <source>
        <dbReference type="ARBA" id="ARBA00009759"/>
    </source>
</evidence>
<dbReference type="GO" id="GO:0008934">
    <property type="term" value="F:inositol monophosphate 1-phosphatase activity"/>
    <property type="evidence" value="ECO:0007669"/>
    <property type="project" value="TreeGrafter"/>
</dbReference>
<dbReference type="PRINTS" id="PR00377">
    <property type="entry name" value="IMPHPHTASES"/>
</dbReference>
<dbReference type="Gene3D" id="3.30.540.10">
    <property type="entry name" value="Fructose-1,6-Bisphosphatase, subunit A, domain 1"/>
    <property type="match status" value="1"/>
</dbReference>
<feature type="binding site" evidence="5">
    <location>
        <position position="95"/>
    </location>
    <ligand>
        <name>Mg(2+)</name>
        <dbReference type="ChEBI" id="CHEBI:18420"/>
        <label>1</label>
        <note>catalytic</note>
    </ligand>
</feature>
<feature type="binding site" evidence="5">
    <location>
        <position position="97"/>
    </location>
    <ligand>
        <name>Mg(2+)</name>
        <dbReference type="ChEBI" id="CHEBI:18420"/>
        <label>1</label>
        <note>catalytic</note>
    </ligand>
</feature>
<organism evidence="6 7">
    <name type="scientific">Histidinibacterium lentulum</name>
    <dbReference type="NCBI Taxonomy" id="2480588"/>
    <lineage>
        <taxon>Bacteria</taxon>
        <taxon>Pseudomonadati</taxon>
        <taxon>Pseudomonadota</taxon>
        <taxon>Alphaproteobacteria</taxon>
        <taxon>Rhodobacterales</taxon>
        <taxon>Paracoccaceae</taxon>
        <taxon>Histidinibacterium</taxon>
    </lineage>
</organism>
<dbReference type="SUPFAM" id="SSF56655">
    <property type="entry name" value="Carbohydrate phosphatase"/>
    <property type="match status" value="1"/>
</dbReference>
<evidence type="ECO:0000313" key="6">
    <source>
        <dbReference type="EMBL" id="ROU00139.1"/>
    </source>
</evidence>
<dbReference type="GO" id="GO:0046872">
    <property type="term" value="F:metal ion binding"/>
    <property type="evidence" value="ECO:0007669"/>
    <property type="project" value="UniProtKB-KW"/>
</dbReference>
<feature type="binding site" evidence="5">
    <location>
        <position position="98"/>
    </location>
    <ligand>
        <name>Mg(2+)</name>
        <dbReference type="ChEBI" id="CHEBI:18420"/>
        <label>1</label>
        <note>catalytic</note>
    </ligand>
</feature>
<evidence type="ECO:0000256" key="2">
    <source>
        <dbReference type="ARBA" id="ARBA00022723"/>
    </source>
</evidence>
<dbReference type="GO" id="GO:0007165">
    <property type="term" value="P:signal transduction"/>
    <property type="evidence" value="ECO:0007669"/>
    <property type="project" value="TreeGrafter"/>
</dbReference>
<comment type="cofactor">
    <cofactor evidence="5">
        <name>Mg(2+)</name>
        <dbReference type="ChEBI" id="CHEBI:18420"/>
    </cofactor>
</comment>
<dbReference type="InterPro" id="IPR000760">
    <property type="entry name" value="Inositol_monophosphatase-like"/>
</dbReference>
<reference evidence="6 7" key="1">
    <citation type="submission" date="2018-10" db="EMBL/GenBank/DDBJ databases">
        <title>Histidinibacterium lentulum gen. nov., sp. nov., a marine bacterium from the culture broth of Picochlorum sp. 122.</title>
        <authorList>
            <person name="Wang G."/>
        </authorList>
    </citation>
    <scope>NUCLEOTIDE SEQUENCE [LARGE SCALE GENOMIC DNA]</scope>
    <source>
        <strain evidence="6 7">B17</strain>
    </source>
</reference>
<evidence type="ECO:0000313" key="7">
    <source>
        <dbReference type="Proteomes" id="UP000268016"/>
    </source>
</evidence>
<dbReference type="InterPro" id="IPR020583">
    <property type="entry name" value="Inositol_monoP_metal-BS"/>
</dbReference>
<dbReference type="OrthoDB" id="9785695at2"/>
<evidence type="ECO:0000256" key="5">
    <source>
        <dbReference type="PIRSR" id="PIRSR600760-2"/>
    </source>
</evidence>
<gene>
    <name evidence="6" type="ORF">EAT49_12585</name>
</gene>
<proteinExistence type="inferred from homology"/>
<evidence type="ECO:0000256" key="4">
    <source>
        <dbReference type="ARBA" id="ARBA00022842"/>
    </source>
</evidence>
<dbReference type="PANTHER" id="PTHR20854">
    <property type="entry name" value="INOSITOL MONOPHOSPHATASE"/>
    <property type="match status" value="1"/>
</dbReference>